<feature type="domain" description="N-acetyltransferase" evidence="1">
    <location>
        <begin position="7"/>
        <end position="161"/>
    </location>
</feature>
<dbReference type="CDD" id="cd04301">
    <property type="entry name" value="NAT_SF"/>
    <property type="match status" value="1"/>
</dbReference>
<dbReference type="RefSeq" id="WP_345310533.1">
    <property type="nucleotide sequence ID" value="NZ_BAABLN010000006.1"/>
</dbReference>
<keyword evidence="3" id="KW-1185">Reference proteome</keyword>
<reference evidence="3" key="1">
    <citation type="journal article" date="2019" name="Int. J. Syst. Evol. Microbiol.">
        <title>The Global Catalogue of Microorganisms (GCM) 10K type strain sequencing project: providing services to taxonomists for standard genome sequencing and annotation.</title>
        <authorList>
            <consortium name="The Broad Institute Genomics Platform"/>
            <consortium name="The Broad Institute Genome Sequencing Center for Infectious Disease"/>
            <person name="Wu L."/>
            <person name="Ma J."/>
        </authorList>
    </citation>
    <scope>NUCLEOTIDE SEQUENCE [LARGE SCALE GENOMIC DNA]</scope>
    <source>
        <strain evidence="3">JCM 18958</strain>
    </source>
</reference>
<dbReference type="Proteomes" id="UP001501446">
    <property type="component" value="Unassembled WGS sequence"/>
</dbReference>
<evidence type="ECO:0000313" key="3">
    <source>
        <dbReference type="Proteomes" id="UP001501446"/>
    </source>
</evidence>
<dbReference type="PANTHER" id="PTHR43792">
    <property type="entry name" value="GNAT FAMILY, PUTATIVE (AFU_ORTHOLOGUE AFUA_3G00765)-RELATED-RELATED"/>
    <property type="match status" value="1"/>
</dbReference>
<organism evidence="2 3">
    <name type="scientific">Kocuria gwangalliensis</name>
    <dbReference type="NCBI Taxonomy" id="501592"/>
    <lineage>
        <taxon>Bacteria</taxon>
        <taxon>Bacillati</taxon>
        <taxon>Actinomycetota</taxon>
        <taxon>Actinomycetes</taxon>
        <taxon>Micrococcales</taxon>
        <taxon>Micrococcaceae</taxon>
        <taxon>Kocuria</taxon>
    </lineage>
</organism>
<sequence length="161" mass="17824">MPVQPSINLRPFQEMDTAFFTGLATDERVTRFVGDGRPWAPQAIQDRLRAALQQEPVEQSGAVRWFIAVEAEEAVGLVVSTRCDEGVEVGYWVPPEHWGRGVARAMVDLAVSTVPEIYGQVRLIAHVDPAHAVSARVLTRRGFELEASQGGLDRYVLVQTQ</sequence>
<dbReference type="Pfam" id="PF13302">
    <property type="entry name" value="Acetyltransf_3"/>
    <property type="match status" value="1"/>
</dbReference>
<dbReference type="Gene3D" id="3.40.630.30">
    <property type="match status" value="1"/>
</dbReference>
<evidence type="ECO:0000313" key="2">
    <source>
        <dbReference type="EMBL" id="GAA4692056.1"/>
    </source>
</evidence>
<protein>
    <submittedName>
        <fullName evidence="2">GNAT family protein</fullName>
    </submittedName>
</protein>
<gene>
    <name evidence="2" type="ORF">GCM10025781_06570</name>
</gene>
<dbReference type="PANTHER" id="PTHR43792:SF1">
    <property type="entry name" value="N-ACETYLTRANSFERASE DOMAIN-CONTAINING PROTEIN"/>
    <property type="match status" value="1"/>
</dbReference>
<dbReference type="InterPro" id="IPR016181">
    <property type="entry name" value="Acyl_CoA_acyltransferase"/>
</dbReference>
<proteinExistence type="predicted"/>
<dbReference type="PROSITE" id="PS51186">
    <property type="entry name" value="GNAT"/>
    <property type="match status" value="1"/>
</dbReference>
<name>A0ABP8WLW8_9MICC</name>
<dbReference type="SUPFAM" id="SSF55729">
    <property type="entry name" value="Acyl-CoA N-acyltransferases (Nat)"/>
    <property type="match status" value="1"/>
</dbReference>
<accession>A0ABP8WLW8</accession>
<dbReference type="InterPro" id="IPR000182">
    <property type="entry name" value="GNAT_dom"/>
</dbReference>
<comment type="caution">
    <text evidence="2">The sequence shown here is derived from an EMBL/GenBank/DDBJ whole genome shotgun (WGS) entry which is preliminary data.</text>
</comment>
<dbReference type="EMBL" id="BAABLN010000006">
    <property type="protein sequence ID" value="GAA4692056.1"/>
    <property type="molecule type" value="Genomic_DNA"/>
</dbReference>
<dbReference type="InterPro" id="IPR051531">
    <property type="entry name" value="N-acetyltransferase"/>
</dbReference>
<evidence type="ECO:0000259" key="1">
    <source>
        <dbReference type="PROSITE" id="PS51186"/>
    </source>
</evidence>